<dbReference type="PANTHER" id="PTHR30244">
    <property type="entry name" value="TRANSAMINASE"/>
    <property type="match status" value="1"/>
</dbReference>
<comment type="caution">
    <text evidence="6">The sequence shown here is derived from an EMBL/GenBank/DDBJ whole genome shotgun (WGS) entry which is preliminary data.</text>
</comment>
<dbReference type="AlphaFoldDB" id="A0A0G1XLN4"/>
<protein>
    <submittedName>
        <fullName evidence="6">Glutamine-scyllo-inositol transaminase</fullName>
    </submittedName>
</protein>
<dbReference type="GO" id="GO:0008483">
    <property type="term" value="F:transaminase activity"/>
    <property type="evidence" value="ECO:0007669"/>
    <property type="project" value="TreeGrafter"/>
</dbReference>
<dbReference type="PATRIC" id="fig|1618676.3.peg.197"/>
<evidence type="ECO:0000256" key="3">
    <source>
        <dbReference type="PIRSR" id="PIRSR000390-1"/>
    </source>
</evidence>
<evidence type="ECO:0000256" key="4">
    <source>
        <dbReference type="PIRSR" id="PIRSR000390-2"/>
    </source>
</evidence>
<gene>
    <name evidence="6" type="ORF">UY74_C0007G0009</name>
</gene>
<sequence length="369" mass="40554">MKDIPLLNLTRIHESMRRELDEAIDRVLRKSSFILGEEVEAFEREFASWVGKKFAVGVGNGTDAITLSLLALGIGAGDEVATTSLSAFPTAEAILRAGARPVYVDIDPATFNIDPEKIERAITPKTKAIVPVHLYGLAADMGRITQIARSRNIPILEDCAQAHGGTFQGKKVGTFGAASAFSFFPSKNLGAMGDGGAVVTDDEAIAKRVRALRAHGEEGGRFSHKYVGANSRLDGLQAAILRVKLAHLDEHNRERRAIASFYREHLDGASVILPSPPPGYPAEHVYHLYVVRVKDASQREGFRAFLEERGVKTNVHYPIPLHKQPAYPVSASLPNVERVVGEIVSIPLFPTMEKKEMEYVRDVILSWRR</sequence>
<dbReference type="CDD" id="cd00616">
    <property type="entry name" value="AHBA_syn"/>
    <property type="match status" value="1"/>
</dbReference>
<dbReference type="Gene3D" id="3.40.640.10">
    <property type="entry name" value="Type I PLP-dependent aspartate aminotransferase-like (Major domain)"/>
    <property type="match status" value="1"/>
</dbReference>
<dbReference type="Pfam" id="PF01041">
    <property type="entry name" value="DegT_DnrJ_EryC1"/>
    <property type="match status" value="1"/>
</dbReference>
<keyword evidence="1 4" id="KW-0663">Pyridoxal phosphate</keyword>
<dbReference type="EMBL" id="LCRF01000007">
    <property type="protein sequence ID" value="KKW31780.1"/>
    <property type="molecule type" value="Genomic_DNA"/>
</dbReference>
<comment type="similarity">
    <text evidence="2 5">Belongs to the DegT/DnrJ/EryC1 family.</text>
</comment>
<feature type="modified residue" description="N6-(pyridoxal phosphate)lysine" evidence="4">
    <location>
        <position position="187"/>
    </location>
</feature>
<reference evidence="6 7" key="1">
    <citation type="journal article" date="2015" name="Nature">
        <title>rRNA introns, odd ribosomes, and small enigmatic genomes across a large radiation of phyla.</title>
        <authorList>
            <person name="Brown C.T."/>
            <person name="Hug L.A."/>
            <person name="Thomas B.C."/>
            <person name="Sharon I."/>
            <person name="Castelle C.J."/>
            <person name="Singh A."/>
            <person name="Wilkins M.J."/>
            <person name="Williams K.H."/>
            <person name="Banfield J.F."/>
        </authorList>
    </citation>
    <scope>NUCLEOTIDE SEQUENCE [LARGE SCALE GENOMIC DNA]</scope>
</reference>
<dbReference type="Proteomes" id="UP000034445">
    <property type="component" value="Unassembled WGS sequence"/>
</dbReference>
<dbReference type="PANTHER" id="PTHR30244:SF36">
    <property type="entry name" value="3-OXO-GLUCOSE-6-PHOSPHATE:GLUTAMATE AMINOTRANSFERASE"/>
    <property type="match status" value="1"/>
</dbReference>
<dbReference type="PIRSF" id="PIRSF000390">
    <property type="entry name" value="PLP_StrS"/>
    <property type="match status" value="1"/>
</dbReference>
<feature type="active site" description="Proton acceptor" evidence="3">
    <location>
        <position position="187"/>
    </location>
</feature>
<evidence type="ECO:0000256" key="5">
    <source>
        <dbReference type="RuleBase" id="RU004508"/>
    </source>
</evidence>
<dbReference type="InterPro" id="IPR015424">
    <property type="entry name" value="PyrdxlP-dep_Trfase"/>
</dbReference>
<dbReference type="GO" id="GO:0030170">
    <property type="term" value="F:pyridoxal phosphate binding"/>
    <property type="evidence" value="ECO:0007669"/>
    <property type="project" value="UniProtKB-ARBA"/>
</dbReference>
<evidence type="ECO:0000313" key="7">
    <source>
        <dbReference type="Proteomes" id="UP000034445"/>
    </source>
</evidence>
<dbReference type="InterPro" id="IPR000653">
    <property type="entry name" value="DegT/StrS_aminotransferase"/>
</dbReference>
<evidence type="ECO:0000313" key="6">
    <source>
        <dbReference type="EMBL" id="KKW31780.1"/>
    </source>
</evidence>
<accession>A0A0G1XLN4</accession>
<organism evidence="6 7">
    <name type="scientific">Candidatus Kaiserbacteria bacterium GW2011_GWC2_52_8b</name>
    <dbReference type="NCBI Taxonomy" id="1618676"/>
    <lineage>
        <taxon>Bacteria</taxon>
        <taxon>Candidatus Kaiseribacteriota</taxon>
    </lineage>
</organism>
<dbReference type="SUPFAM" id="SSF53383">
    <property type="entry name" value="PLP-dependent transferases"/>
    <property type="match status" value="1"/>
</dbReference>
<dbReference type="FunFam" id="3.40.640.10:FF:000089">
    <property type="entry name" value="Aminotransferase, DegT/DnrJ/EryC1/StrS family"/>
    <property type="match status" value="1"/>
</dbReference>
<dbReference type="Gene3D" id="3.90.1150.10">
    <property type="entry name" value="Aspartate Aminotransferase, domain 1"/>
    <property type="match status" value="1"/>
</dbReference>
<dbReference type="InterPro" id="IPR015422">
    <property type="entry name" value="PyrdxlP-dep_Trfase_small"/>
</dbReference>
<evidence type="ECO:0000256" key="2">
    <source>
        <dbReference type="ARBA" id="ARBA00037999"/>
    </source>
</evidence>
<proteinExistence type="inferred from homology"/>
<evidence type="ECO:0000256" key="1">
    <source>
        <dbReference type="ARBA" id="ARBA00022898"/>
    </source>
</evidence>
<dbReference type="InterPro" id="IPR015421">
    <property type="entry name" value="PyrdxlP-dep_Trfase_major"/>
</dbReference>
<dbReference type="GO" id="GO:0000271">
    <property type="term" value="P:polysaccharide biosynthetic process"/>
    <property type="evidence" value="ECO:0007669"/>
    <property type="project" value="TreeGrafter"/>
</dbReference>
<name>A0A0G1XLN4_9BACT</name>